<feature type="domain" description="Calcineurin-like phosphoesterase" evidence="2">
    <location>
        <begin position="6"/>
        <end position="154"/>
    </location>
</feature>
<dbReference type="InterPro" id="IPR029052">
    <property type="entry name" value="Metallo-depent_PP-like"/>
</dbReference>
<keyword evidence="4" id="KW-1185">Reference proteome</keyword>
<dbReference type="AlphaFoldDB" id="A0A7H0H451"/>
<dbReference type="RefSeq" id="WP_187720452.1">
    <property type="nucleotide sequence ID" value="NZ_CP060789.1"/>
</dbReference>
<dbReference type="KEGG" id="tdf:H9L22_13960"/>
<protein>
    <submittedName>
        <fullName evidence="3">Metallophosphoesterase</fullName>
    </submittedName>
</protein>
<evidence type="ECO:0000259" key="2">
    <source>
        <dbReference type="Pfam" id="PF00149"/>
    </source>
</evidence>
<dbReference type="Proteomes" id="UP000516117">
    <property type="component" value="Chromosome"/>
</dbReference>
<dbReference type="Pfam" id="PF00149">
    <property type="entry name" value="Metallophos"/>
    <property type="match status" value="1"/>
</dbReference>
<evidence type="ECO:0000313" key="3">
    <source>
        <dbReference type="EMBL" id="QNP55317.1"/>
    </source>
</evidence>
<evidence type="ECO:0000256" key="1">
    <source>
        <dbReference type="SAM" id="MobiDB-lite"/>
    </source>
</evidence>
<gene>
    <name evidence="3" type="ORF">H9L22_13960</name>
</gene>
<dbReference type="EMBL" id="CP060789">
    <property type="protein sequence ID" value="QNP55317.1"/>
    <property type="molecule type" value="Genomic_DNA"/>
</dbReference>
<organism evidence="3 4">
    <name type="scientific">Tessaracoccus defluvii</name>
    <dbReference type="NCBI Taxonomy" id="1285901"/>
    <lineage>
        <taxon>Bacteria</taxon>
        <taxon>Bacillati</taxon>
        <taxon>Actinomycetota</taxon>
        <taxon>Actinomycetes</taxon>
        <taxon>Propionibacteriales</taxon>
        <taxon>Propionibacteriaceae</taxon>
        <taxon>Tessaracoccus</taxon>
    </lineage>
</organism>
<proteinExistence type="predicted"/>
<dbReference type="InterPro" id="IPR004843">
    <property type="entry name" value="Calcineurin-like_PHP"/>
</dbReference>
<sequence length="252" mass="26487">MRPFSLLVLGDTQYLFDGDRSSPELLTETYRHVEGLVRAGAVSPVRHVVHVGDVVEHGWTGEVQQALTALAEGQRVLGDPGMTIATGNHDVDHHSDDTRGDTPFLRAFGPGCRLLDGAHVGDLSHGPGGYSSWRRVNLPDGQLAVLALDWRPSPEGLRWADSMLAAHASVPTIVISHDIAVNGALTTHGGAVEGLLDPHPQVFLVIGGTNGPAPASPGRGARCTPSTTRSCRSAAPARRGSTSSCPTRASAR</sequence>
<accession>A0A7H0H451</accession>
<name>A0A7H0H451_9ACTN</name>
<feature type="region of interest" description="Disordered" evidence="1">
    <location>
        <begin position="209"/>
        <end position="252"/>
    </location>
</feature>
<reference evidence="3 4" key="1">
    <citation type="submission" date="2020-08" db="EMBL/GenBank/DDBJ databases">
        <title>Genome sequence of Tessaracoccus defluvii JCM 17540T.</title>
        <authorList>
            <person name="Hyun D.-W."/>
            <person name="Bae J.-W."/>
        </authorList>
    </citation>
    <scope>NUCLEOTIDE SEQUENCE [LARGE SCALE GENOMIC DNA]</scope>
    <source>
        <strain evidence="3 4">JCM 17540</strain>
    </source>
</reference>
<dbReference type="SUPFAM" id="SSF56300">
    <property type="entry name" value="Metallo-dependent phosphatases"/>
    <property type="match status" value="1"/>
</dbReference>
<evidence type="ECO:0000313" key="4">
    <source>
        <dbReference type="Proteomes" id="UP000516117"/>
    </source>
</evidence>
<feature type="compositionally biased region" description="Polar residues" evidence="1">
    <location>
        <begin position="240"/>
        <end position="252"/>
    </location>
</feature>